<name>A0A1X0DEQ1_9MYCO</name>
<reference evidence="1 2" key="1">
    <citation type="submission" date="2016-12" db="EMBL/GenBank/DDBJ databases">
        <title>The new phylogeny of genus Mycobacterium.</title>
        <authorList>
            <person name="Tortoli E."/>
            <person name="Trovato A."/>
            <person name="Cirillo D.M."/>
        </authorList>
    </citation>
    <scope>NUCLEOTIDE SEQUENCE [LARGE SCALE GENOMIC DNA]</scope>
    <source>
        <strain evidence="1 2">DSM 45130</strain>
    </source>
</reference>
<dbReference type="OrthoDB" id="4629920at2"/>
<gene>
    <name evidence="1" type="ORF">BST26_09765</name>
</gene>
<comment type="caution">
    <text evidence="1">The sequence shown here is derived from an EMBL/GenBank/DDBJ whole genome shotgun (WGS) entry which is preliminary data.</text>
</comment>
<accession>A0A1X0DEQ1</accession>
<proteinExistence type="predicted"/>
<sequence>MLDRKLNLFSYSGGAITALDQVSFIRRPQLNSTAAKLVALTPGGKKVLMRGYRLDGGIGRTDELLNTIAQGR</sequence>
<keyword evidence="2" id="KW-1185">Reference proteome</keyword>
<dbReference type="EMBL" id="MVHS01000018">
    <property type="protein sequence ID" value="ORA70838.1"/>
    <property type="molecule type" value="Genomic_DNA"/>
</dbReference>
<dbReference type="AlphaFoldDB" id="A0A1X0DEQ1"/>
<evidence type="ECO:0000313" key="2">
    <source>
        <dbReference type="Proteomes" id="UP000192801"/>
    </source>
</evidence>
<protein>
    <submittedName>
        <fullName evidence="1">Uncharacterized protein</fullName>
    </submittedName>
</protein>
<organism evidence="1 2">
    <name type="scientific">Mycolicibacterium insubricum</name>
    <dbReference type="NCBI Taxonomy" id="444597"/>
    <lineage>
        <taxon>Bacteria</taxon>
        <taxon>Bacillati</taxon>
        <taxon>Actinomycetota</taxon>
        <taxon>Actinomycetes</taxon>
        <taxon>Mycobacteriales</taxon>
        <taxon>Mycobacteriaceae</taxon>
        <taxon>Mycolicibacterium</taxon>
    </lineage>
</organism>
<dbReference type="Proteomes" id="UP000192801">
    <property type="component" value="Unassembled WGS sequence"/>
</dbReference>
<evidence type="ECO:0000313" key="1">
    <source>
        <dbReference type="EMBL" id="ORA70838.1"/>
    </source>
</evidence>